<gene>
    <name evidence="2" type="ORF">AMECASPLE_037956</name>
</gene>
<evidence type="ECO:0000313" key="2">
    <source>
        <dbReference type="EMBL" id="MEQ2297761.1"/>
    </source>
</evidence>
<name>A0ABV0YVC2_9TELE</name>
<feature type="region of interest" description="Disordered" evidence="1">
    <location>
        <begin position="1"/>
        <end position="40"/>
    </location>
</feature>
<proteinExistence type="predicted"/>
<accession>A0ABV0YVC2</accession>
<protein>
    <submittedName>
        <fullName evidence="2">Uncharacterized protein</fullName>
    </submittedName>
</protein>
<sequence>MQLTILPDRIFSSNSKMSERREEDDDGDKQPRRFTTIKRSHELDVEECPHLTPEEVWSELGLKHKLQPQFGTVIRYKDINSPKPQRTSKVVSSINKHIRFSEMDADNTNPISRSLYKDSGLVPEALNWNNASKSLVD</sequence>
<organism evidence="2 3">
    <name type="scientific">Ameca splendens</name>
    <dbReference type="NCBI Taxonomy" id="208324"/>
    <lineage>
        <taxon>Eukaryota</taxon>
        <taxon>Metazoa</taxon>
        <taxon>Chordata</taxon>
        <taxon>Craniata</taxon>
        <taxon>Vertebrata</taxon>
        <taxon>Euteleostomi</taxon>
        <taxon>Actinopterygii</taxon>
        <taxon>Neopterygii</taxon>
        <taxon>Teleostei</taxon>
        <taxon>Neoteleostei</taxon>
        <taxon>Acanthomorphata</taxon>
        <taxon>Ovalentaria</taxon>
        <taxon>Atherinomorphae</taxon>
        <taxon>Cyprinodontiformes</taxon>
        <taxon>Goodeidae</taxon>
        <taxon>Ameca</taxon>
    </lineage>
</organism>
<dbReference type="EMBL" id="JAHRIP010044324">
    <property type="protein sequence ID" value="MEQ2297761.1"/>
    <property type="molecule type" value="Genomic_DNA"/>
</dbReference>
<dbReference type="Proteomes" id="UP001469553">
    <property type="component" value="Unassembled WGS sequence"/>
</dbReference>
<evidence type="ECO:0000313" key="3">
    <source>
        <dbReference type="Proteomes" id="UP001469553"/>
    </source>
</evidence>
<comment type="caution">
    <text evidence="2">The sequence shown here is derived from an EMBL/GenBank/DDBJ whole genome shotgun (WGS) entry which is preliminary data.</text>
</comment>
<evidence type="ECO:0000256" key="1">
    <source>
        <dbReference type="SAM" id="MobiDB-lite"/>
    </source>
</evidence>
<keyword evidence="3" id="KW-1185">Reference proteome</keyword>
<reference evidence="2 3" key="1">
    <citation type="submission" date="2021-06" db="EMBL/GenBank/DDBJ databases">
        <authorList>
            <person name="Palmer J.M."/>
        </authorList>
    </citation>
    <scope>NUCLEOTIDE SEQUENCE [LARGE SCALE GENOMIC DNA]</scope>
    <source>
        <strain evidence="2 3">AS_MEX2019</strain>
        <tissue evidence="2">Muscle</tissue>
    </source>
</reference>